<dbReference type="PANTHER" id="PTHR46917">
    <property type="entry name" value="MORN REPEAT-CONTAINING PROTEIN 2"/>
    <property type="match status" value="1"/>
</dbReference>
<dbReference type="InterPro" id="IPR052849">
    <property type="entry name" value="MORN_repeat_protein"/>
</dbReference>
<sequence>MSKPINAGNANVRIGIARFTFKNGDSYEGKYQVNIERCILVKQGQGIYITDNFDTYNGKWYNDEFNNVEFHIRYNNNAQYKGNVDPNGAMNDIGTYIFPDGSSLTSTWSQNKPISNIVYKEPLGYEWTPLSISDNVCINIKL</sequence>
<reference evidence="2" key="1">
    <citation type="submission" date="2025-08" db="UniProtKB">
        <authorList>
            <consortium name="RefSeq"/>
        </authorList>
    </citation>
    <scope>IDENTIFICATION</scope>
</reference>
<dbReference type="Gene3D" id="2.20.110.10">
    <property type="entry name" value="Histone H3 K4-specific methyltransferase SET7/9 N-terminal domain"/>
    <property type="match status" value="1"/>
</dbReference>
<dbReference type="SUPFAM" id="SSF82185">
    <property type="entry name" value="Histone H3 K4-specific methyltransferase SET7/9 N-terminal domain"/>
    <property type="match status" value="1"/>
</dbReference>
<evidence type="ECO:0000313" key="1">
    <source>
        <dbReference type="Proteomes" id="UP000504615"/>
    </source>
</evidence>
<proteinExistence type="predicted"/>
<evidence type="ECO:0000313" key="2">
    <source>
        <dbReference type="RefSeq" id="XP_025075168.1"/>
    </source>
</evidence>
<dbReference type="PANTHER" id="PTHR46917:SF1">
    <property type="entry name" value="MORN REPEAT-CONTAINING PROTEIN 2"/>
    <property type="match status" value="1"/>
</dbReference>
<dbReference type="OrthoDB" id="437960at2759"/>
<dbReference type="GeneID" id="112552921"/>
<protein>
    <submittedName>
        <fullName evidence="2">Phosphatidylinositol 4-phosphate 5-kinase 2-like</fullName>
    </submittedName>
</protein>
<dbReference type="RefSeq" id="XP_025075168.1">
    <property type="nucleotide sequence ID" value="XM_025219383.1"/>
</dbReference>
<accession>A0A8N1SAZ7</accession>
<keyword evidence="1" id="KW-1185">Reference proteome</keyword>
<dbReference type="AlphaFoldDB" id="A0A8N1SAZ7"/>
<name>A0A8N1SAZ7_9HYME</name>
<organism evidence="1 2">
    <name type="scientific">Pogonomyrmex barbatus</name>
    <name type="common">red harvester ant</name>
    <dbReference type="NCBI Taxonomy" id="144034"/>
    <lineage>
        <taxon>Eukaryota</taxon>
        <taxon>Metazoa</taxon>
        <taxon>Ecdysozoa</taxon>
        <taxon>Arthropoda</taxon>
        <taxon>Hexapoda</taxon>
        <taxon>Insecta</taxon>
        <taxon>Pterygota</taxon>
        <taxon>Neoptera</taxon>
        <taxon>Endopterygota</taxon>
        <taxon>Hymenoptera</taxon>
        <taxon>Apocrita</taxon>
        <taxon>Aculeata</taxon>
        <taxon>Formicoidea</taxon>
        <taxon>Formicidae</taxon>
        <taxon>Myrmicinae</taxon>
        <taxon>Pogonomyrmex</taxon>
    </lineage>
</organism>
<dbReference type="Proteomes" id="UP000504615">
    <property type="component" value="Unplaced"/>
</dbReference>
<gene>
    <name evidence="2" type="primary">LOC112552921</name>
</gene>